<dbReference type="PANTHER" id="PTHR43214:SF43">
    <property type="entry name" value="TWO-COMPONENT RESPONSE REGULATOR"/>
    <property type="match status" value="1"/>
</dbReference>
<dbReference type="InterPro" id="IPR039420">
    <property type="entry name" value="WalR-like"/>
</dbReference>
<dbReference type="Gene3D" id="3.40.50.2300">
    <property type="match status" value="1"/>
</dbReference>
<dbReference type="PANTHER" id="PTHR43214">
    <property type="entry name" value="TWO-COMPONENT RESPONSE REGULATOR"/>
    <property type="match status" value="1"/>
</dbReference>
<dbReference type="AlphaFoldDB" id="A0AAD1MVW8"/>
<dbReference type="PROSITE" id="PS50110">
    <property type="entry name" value="RESPONSE_REGULATORY"/>
    <property type="match status" value="1"/>
</dbReference>
<gene>
    <name evidence="6" type="ORF">MLIT_49420</name>
</gene>
<dbReference type="SUPFAM" id="SSF52172">
    <property type="entry name" value="CheY-like"/>
    <property type="match status" value="1"/>
</dbReference>
<dbReference type="InterPro" id="IPR000792">
    <property type="entry name" value="Tscrpt_reg_LuxR_C"/>
</dbReference>
<keyword evidence="7" id="KW-1185">Reference proteome</keyword>
<dbReference type="GO" id="GO:0003677">
    <property type="term" value="F:DNA binding"/>
    <property type="evidence" value="ECO:0007669"/>
    <property type="project" value="UniProtKB-KW"/>
</dbReference>
<dbReference type="InterPro" id="IPR011006">
    <property type="entry name" value="CheY-like_superfamily"/>
</dbReference>
<dbReference type="Proteomes" id="UP000466607">
    <property type="component" value="Chromosome"/>
</dbReference>
<organism evidence="6 7">
    <name type="scientific">Mycolicibacterium litorale</name>
    <dbReference type="NCBI Taxonomy" id="758802"/>
    <lineage>
        <taxon>Bacteria</taxon>
        <taxon>Bacillati</taxon>
        <taxon>Actinomycetota</taxon>
        <taxon>Actinomycetes</taxon>
        <taxon>Mycobacteriales</taxon>
        <taxon>Mycobacteriaceae</taxon>
        <taxon>Mycolicibacterium</taxon>
    </lineage>
</organism>
<name>A0AAD1MVW8_9MYCO</name>
<dbReference type="EMBL" id="AP022586">
    <property type="protein sequence ID" value="BBY19350.1"/>
    <property type="molecule type" value="Genomic_DNA"/>
</dbReference>
<reference evidence="6 7" key="1">
    <citation type="journal article" date="2019" name="Emerg. Microbes Infect.">
        <title>Comprehensive subspecies identification of 175 nontuberculous mycobacteria species based on 7547 genomic profiles.</title>
        <authorList>
            <person name="Matsumoto Y."/>
            <person name="Kinjo T."/>
            <person name="Motooka D."/>
            <person name="Nabeya D."/>
            <person name="Jung N."/>
            <person name="Uechi K."/>
            <person name="Horii T."/>
            <person name="Iida T."/>
            <person name="Fujita J."/>
            <person name="Nakamura S."/>
        </authorList>
    </citation>
    <scope>NUCLEOTIDE SEQUENCE [LARGE SCALE GENOMIC DNA]</scope>
    <source>
        <strain evidence="6 7">JCM 17423</strain>
    </source>
</reference>
<evidence type="ECO:0008006" key="8">
    <source>
        <dbReference type="Google" id="ProtNLM"/>
    </source>
</evidence>
<dbReference type="SMART" id="SM00421">
    <property type="entry name" value="HTH_LUXR"/>
    <property type="match status" value="1"/>
</dbReference>
<dbReference type="PRINTS" id="PR00038">
    <property type="entry name" value="HTHLUXR"/>
</dbReference>
<evidence type="ECO:0000256" key="3">
    <source>
        <dbReference type="SAM" id="MobiDB-lite"/>
    </source>
</evidence>
<feature type="compositionally biased region" description="Polar residues" evidence="3">
    <location>
        <begin position="1"/>
        <end position="19"/>
    </location>
</feature>
<dbReference type="PROSITE" id="PS50043">
    <property type="entry name" value="HTH_LUXR_2"/>
    <property type="match status" value="1"/>
</dbReference>
<dbReference type="InterPro" id="IPR016032">
    <property type="entry name" value="Sig_transdc_resp-reg_C-effctor"/>
</dbReference>
<accession>A0AAD1MVW8</accession>
<feature type="domain" description="HTH luxR-type" evidence="4">
    <location>
        <begin position="219"/>
        <end position="284"/>
    </location>
</feature>
<evidence type="ECO:0000256" key="2">
    <source>
        <dbReference type="PROSITE-ProRule" id="PRU00169"/>
    </source>
</evidence>
<evidence type="ECO:0000256" key="1">
    <source>
        <dbReference type="ARBA" id="ARBA00023125"/>
    </source>
</evidence>
<evidence type="ECO:0000259" key="4">
    <source>
        <dbReference type="PROSITE" id="PS50043"/>
    </source>
</evidence>
<keyword evidence="1" id="KW-0238">DNA-binding</keyword>
<evidence type="ECO:0000313" key="6">
    <source>
        <dbReference type="EMBL" id="BBY19350.1"/>
    </source>
</evidence>
<feature type="domain" description="Response regulatory" evidence="5">
    <location>
        <begin position="78"/>
        <end position="192"/>
    </location>
</feature>
<feature type="region of interest" description="Disordered" evidence="3">
    <location>
        <begin position="1"/>
        <end position="22"/>
    </location>
</feature>
<dbReference type="InterPro" id="IPR001789">
    <property type="entry name" value="Sig_transdc_resp-reg_receiver"/>
</dbReference>
<dbReference type="Pfam" id="PF00196">
    <property type="entry name" value="GerE"/>
    <property type="match status" value="1"/>
</dbReference>
<sequence length="292" mass="31804">MAQSPSMNNQERQDYSATSPWLRAPYRPPTLIAENRSAASAVGHARADVLAAATHAHLAPRVHQDFTVEQRSQLPDARFLIVDDCTLHRENLATVFVVRGASKLAVAWNLTTLCAALSEATPEIVLVNMGSRESVQLLRFVRETCPAAKVIVVGIPDDDECQIIACAEAGVAGYHMRAESLDELFALIRRVATGEAVCSPRISAMLLRRLSDLAAQRQPVSRELVLTTREAQILRMLELGLSNRDIAADLCIAVHTVKNHVHSLLHKLGVSTRAEAAALSRTIGYTEIAHGN</sequence>
<proteinExistence type="predicted"/>
<dbReference type="GO" id="GO:0000160">
    <property type="term" value="P:phosphorelay signal transduction system"/>
    <property type="evidence" value="ECO:0007669"/>
    <property type="project" value="InterPro"/>
</dbReference>
<protein>
    <recommendedName>
        <fullName evidence="8">DNA-binding NarL/FixJ family response regulator</fullName>
    </recommendedName>
</protein>
<dbReference type="PROSITE" id="PS00622">
    <property type="entry name" value="HTH_LUXR_1"/>
    <property type="match status" value="1"/>
</dbReference>
<dbReference type="GO" id="GO:0006355">
    <property type="term" value="P:regulation of DNA-templated transcription"/>
    <property type="evidence" value="ECO:0007669"/>
    <property type="project" value="InterPro"/>
</dbReference>
<evidence type="ECO:0000313" key="7">
    <source>
        <dbReference type="Proteomes" id="UP000466607"/>
    </source>
</evidence>
<evidence type="ECO:0000259" key="5">
    <source>
        <dbReference type="PROSITE" id="PS50110"/>
    </source>
</evidence>
<comment type="caution">
    <text evidence="2">Lacks conserved residue(s) required for the propagation of feature annotation.</text>
</comment>
<dbReference type="CDD" id="cd06170">
    <property type="entry name" value="LuxR_C_like"/>
    <property type="match status" value="1"/>
</dbReference>
<dbReference type="SUPFAM" id="SSF46894">
    <property type="entry name" value="C-terminal effector domain of the bipartite response regulators"/>
    <property type="match status" value="1"/>
</dbReference>